<dbReference type="HOGENOM" id="CLU_3406443_0_0_1"/>
<feature type="compositionally biased region" description="Polar residues" evidence="1">
    <location>
        <begin position="25"/>
        <end position="36"/>
    </location>
</feature>
<sequence>MVKTPTSTTYVHFGTSHPGARGNALENNTRTSPLVV</sequence>
<feature type="compositionally biased region" description="Polar residues" evidence="1">
    <location>
        <begin position="1"/>
        <end position="10"/>
    </location>
</feature>
<dbReference type="Proteomes" id="UP000030753">
    <property type="component" value="Unassembled WGS sequence"/>
</dbReference>
<proteinExistence type="predicted"/>
<evidence type="ECO:0000313" key="3">
    <source>
        <dbReference type="Proteomes" id="UP000030753"/>
    </source>
</evidence>
<name>W9IWZ3_FUSOX</name>
<reference evidence="2 3" key="1">
    <citation type="submission" date="2011-06" db="EMBL/GenBank/DDBJ databases">
        <title>The Genome Sequence of Fusarium oxysporum FOSC 3-a.</title>
        <authorList>
            <consortium name="The Broad Institute Genome Sequencing Platform"/>
            <person name="Ma L.-J."/>
            <person name="Gale L.R."/>
            <person name="Schwartz D.C."/>
            <person name="Zhou S."/>
            <person name="Corby-Kistler H."/>
            <person name="Young S.K."/>
            <person name="Zeng Q."/>
            <person name="Gargeya S."/>
            <person name="Fitzgerald M."/>
            <person name="Haas B."/>
            <person name="Abouelleil A."/>
            <person name="Alvarado L."/>
            <person name="Arachchi H.M."/>
            <person name="Berlin A."/>
            <person name="Brown A."/>
            <person name="Chapman S.B."/>
            <person name="Chen Z."/>
            <person name="Dunbar C."/>
            <person name="Freedman E."/>
            <person name="Gearin G."/>
            <person name="Gellesch M."/>
            <person name="Goldberg J."/>
            <person name="Griggs A."/>
            <person name="Gujja S."/>
            <person name="Heiman D."/>
            <person name="Howarth C."/>
            <person name="Larson L."/>
            <person name="Lui A."/>
            <person name="MacDonald P.J.P."/>
            <person name="Mehta T."/>
            <person name="Montmayeur A."/>
            <person name="Murphy C."/>
            <person name="Neiman D."/>
            <person name="Pearson M."/>
            <person name="Priest M."/>
            <person name="Roberts A."/>
            <person name="Saif S."/>
            <person name="Shea T."/>
            <person name="Shenoy N."/>
            <person name="Sisk P."/>
            <person name="Stolte C."/>
            <person name="Sykes S."/>
            <person name="Wortman J."/>
            <person name="Nusbaum C."/>
            <person name="Birren B."/>
        </authorList>
    </citation>
    <scope>NUCLEOTIDE SEQUENCE [LARGE SCALE GENOMIC DNA]</scope>
    <source>
        <strain evidence="3">FOSC 3-a</strain>
    </source>
</reference>
<dbReference type="EMBL" id="JH717840">
    <property type="protein sequence ID" value="EWY99232.1"/>
    <property type="molecule type" value="Genomic_DNA"/>
</dbReference>
<gene>
    <name evidence="2" type="ORF">FOYG_03335</name>
</gene>
<protein>
    <submittedName>
        <fullName evidence="2">Uncharacterized protein</fullName>
    </submittedName>
</protein>
<feature type="region of interest" description="Disordered" evidence="1">
    <location>
        <begin position="1"/>
        <end position="36"/>
    </location>
</feature>
<dbReference type="AlphaFoldDB" id="W9IWZ3"/>
<evidence type="ECO:0000256" key="1">
    <source>
        <dbReference type="SAM" id="MobiDB-lite"/>
    </source>
</evidence>
<organism evidence="2 3">
    <name type="scientific">Fusarium oxysporum NRRL 32931</name>
    <dbReference type="NCBI Taxonomy" id="660029"/>
    <lineage>
        <taxon>Eukaryota</taxon>
        <taxon>Fungi</taxon>
        <taxon>Dikarya</taxon>
        <taxon>Ascomycota</taxon>
        <taxon>Pezizomycotina</taxon>
        <taxon>Sordariomycetes</taxon>
        <taxon>Hypocreomycetidae</taxon>
        <taxon>Hypocreales</taxon>
        <taxon>Nectriaceae</taxon>
        <taxon>Fusarium</taxon>
        <taxon>Fusarium oxysporum species complex</taxon>
    </lineage>
</organism>
<evidence type="ECO:0000313" key="2">
    <source>
        <dbReference type="EMBL" id="EWY99232.1"/>
    </source>
</evidence>
<accession>W9IWZ3</accession>